<dbReference type="Gene3D" id="2.40.50.1070">
    <property type="match status" value="1"/>
</dbReference>
<proteinExistence type="inferred from homology"/>
<feature type="binding site" evidence="9">
    <location>
        <position position="238"/>
    </location>
    <ligand>
        <name>S-adenosyl-L-methionine</name>
        <dbReference type="ChEBI" id="CHEBI:59789"/>
    </ligand>
</feature>
<dbReference type="InterPro" id="IPR030390">
    <property type="entry name" value="MeTrfase_TrmA_AS"/>
</dbReference>
<evidence type="ECO:0000256" key="3">
    <source>
        <dbReference type="ARBA" id="ARBA00022603"/>
    </source>
</evidence>
<dbReference type="PANTHER" id="PTHR11061:SF30">
    <property type="entry name" value="TRNA (URACIL(54)-C(5))-METHYLTRANSFERASE"/>
    <property type="match status" value="1"/>
</dbReference>
<dbReference type="NCBIfam" id="TIGR02085">
    <property type="entry name" value="meth_trns_rumB"/>
    <property type="match status" value="1"/>
</dbReference>
<dbReference type="Pfam" id="PF05958">
    <property type="entry name" value="tRNA_U5-meth_tr"/>
    <property type="match status" value="1"/>
</dbReference>
<dbReference type="InterPro" id="IPR011825">
    <property type="entry name" value="23SrRNA_MeTrfase_RlmC"/>
</dbReference>
<dbReference type="PROSITE" id="PS01230">
    <property type="entry name" value="TRMA_1"/>
    <property type="match status" value="1"/>
</dbReference>
<comment type="similarity">
    <text evidence="9">Belongs to the class I-like SAM-binding methyltransferase superfamily. RNA M5U methyltransferase family.</text>
</comment>
<keyword evidence="2" id="KW-0698">rRNA processing</keyword>
<dbReference type="GO" id="GO:0070475">
    <property type="term" value="P:rRNA base methylation"/>
    <property type="evidence" value="ECO:0007669"/>
    <property type="project" value="TreeGrafter"/>
</dbReference>
<keyword evidence="7" id="KW-0408">Iron</keyword>
<dbReference type="OrthoDB" id="9804590at2"/>
<evidence type="ECO:0000256" key="8">
    <source>
        <dbReference type="ARBA" id="ARBA00023014"/>
    </source>
</evidence>
<sequence length="418" mass="45124">MQCSYFDADRCRSCSLMGRPYDDQLAGKQRHCEELLPAGVEWLPPVPSQESGYRNKAKMVVAGTVEHPTLGILDADGRGVDLRGCGVTAADLRASFDVLAAFVTRAHLTPYDVPTRRGELKYLLLTGSADGELMLRFVLRSQEPLTRLRKHLPWLRAALPRLEVVSVNLQPEHKAVLEGPREIVLTEATALRMRVGDVDLHLRPQSFFQTNTAVAAALYRQARQWVAEVDPGTVWDLYCGVGGFALHLADGRRDVVGIETSHEAVASAEAGRDAAGLTSVRFLAGDATTYALSAEDVPDLVVVNPPRRGIGADLAAWLEASGTRHVVYSSCNAASLARDLAAMPSLAVRRARVLDMFPQTDHCEVIVLLERENPHRPAADAAVARVVAGHLEVPGAAGRAPRSPGRDQSAAAAEISST</sequence>
<dbReference type="Proteomes" id="UP000280726">
    <property type="component" value="Unassembled WGS sequence"/>
</dbReference>
<evidence type="ECO:0000256" key="7">
    <source>
        <dbReference type="ARBA" id="ARBA00023004"/>
    </source>
</evidence>
<dbReference type="SUPFAM" id="SSF53335">
    <property type="entry name" value="S-adenosyl-L-methionine-dependent methyltransferases"/>
    <property type="match status" value="1"/>
</dbReference>
<keyword evidence="6" id="KW-0479">Metal-binding</keyword>
<evidence type="ECO:0000256" key="10">
    <source>
        <dbReference type="PROSITE-ProRule" id="PRU10015"/>
    </source>
</evidence>
<feature type="region of interest" description="Disordered" evidence="11">
    <location>
        <begin position="395"/>
        <end position="418"/>
    </location>
</feature>
<comment type="caution">
    <text evidence="12">The sequence shown here is derived from an EMBL/GenBank/DDBJ whole genome shotgun (WGS) entry which is preliminary data.</text>
</comment>
<evidence type="ECO:0000313" key="13">
    <source>
        <dbReference type="Proteomes" id="UP000280726"/>
    </source>
</evidence>
<dbReference type="RefSeq" id="WP_123918521.1">
    <property type="nucleotide sequence ID" value="NZ_RKRA01000001.1"/>
</dbReference>
<feature type="binding site" evidence="9">
    <location>
        <position position="259"/>
    </location>
    <ligand>
        <name>S-adenosyl-L-methionine</name>
        <dbReference type="ChEBI" id="CHEBI:59789"/>
    </ligand>
</feature>
<keyword evidence="8" id="KW-0411">Iron-sulfur</keyword>
<keyword evidence="3 9" id="KW-0489">Methyltransferase</keyword>
<dbReference type="GO" id="GO:0070041">
    <property type="term" value="F:rRNA (uridine-C5-)-methyltransferase activity"/>
    <property type="evidence" value="ECO:0007669"/>
    <property type="project" value="TreeGrafter"/>
</dbReference>
<dbReference type="Gene3D" id="3.40.50.150">
    <property type="entry name" value="Vaccinia Virus protein VP39"/>
    <property type="match status" value="1"/>
</dbReference>
<feature type="binding site" evidence="9">
    <location>
        <position position="304"/>
    </location>
    <ligand>
        <name>S-adenosyl-L-methionine</name>
        <dbReference type="ChEBI" id="CHEBI:59789"/>
    </ligand>
</feature>
<evidence type="ECO:0000256" key="9">
    <source>
        <dbReference type="PROSITE-ProRule" id="PRU01024"/>
    </source>
</evidence>
<gene>
    <name evidence="12" type="ORF">EDD32_2885</name>
</gene>
<evidence type="ECO:0000256" key="11">
    <source>
        <dbReference type="SAM" id="MobiDB-lite"/>
    </source>
</evidence>
<feature type="active site" evidence="10">
    <location>
        <position position="331"/>
    </location>
</feature>
<dbReference type="EMBL" id="RKRA01000001">
    <property type="protein sequence ID" value="RPF28359.1"/>
    <property type="molecule type" value="Genomic_DNA"/>
</dbReference>
<accession>A0A3N4Z4W0</accession>
<feature type="active site" description="Nucleophile" evidence="9">
    <location>
        <position position="331"/>
    </location>
</feature>
<reference evidence="12 13" key="1">
    <citation type="submission" date="2018-11" db="EMBL/GenBank/DDBJ databases">
        <title>Sequencing the genomes of 1000 actinobacteria strains.</title>
        <authorList>
            <person name="Klenk H.-P."/>
        </authorList>
    </citation>
    <scope>NUCLEOTIDE SEQUENCE [LARGE SCALE GENOMIC DNA]</scope>
    <source>
        <strain evidence="12 13">DSM 14418</strain>
    </source>
</reference>
<evidence type="ECO:0000256" key="1">
    <source>
        <dbReference type="ARBA" id="ARBA00022485"/>
    </source>
</evidence>
<keyword evidence="1" id="KW-0004">4Fe-4S</keyword>
<dbReference type="GO" id="GO:0046872">
    <property type="term" value="F:metal ion binding"/>
    <property type="evidence" value="ECO:0007669"/>
    <property type="project" value="UniProtKB-KW"/>
</dbReference>
<protein>
    <submittedName>
        <fullName evidence="12">23S rRNA m(5)U-747 methyltransferase</fullName>
    </submittedName>
</protein>
<feature type="binding site" evidence="9">
    <location>
        <position position="209"/>
    </location>
    <ligand>
        <name>S-adenosyl-L-methionine</name>
        <dbReference type="ChEBI" id="CHEBI:59789"/>
    </ligand>
</feature>
<dbReference type="GO" id="GO:0051539">
    <property type="term" value="F:4 iron, 4 sulfur cluster binding"/>
    <property type="evidence" value="ECO:0007669"/>
    <property type="project" value="UniProtKB-KW"/>
</dbReference>
<evidence type="ECO:0000256" key="6">
    <source>
        <dbReference type="ARBA" id="ARBA00022723"/>
    </source>
</evidence>
<organism evidence="12 13">
    <name type="scientific">Georgenia muralis</name>
    <dbReference type="NCBI Taxonomy" id="154117"/>
    <lineage>
        <taxon>Bacteria</taxon>
        <taxon>Bacillati</taxon>
        <taxon>Actinomycetota</taxon>
        <taxon>Actinomycetes</taxon>
        <taxon>Micrococcales</taxon>
        <taxon>Bogoriellaceae</taxon>
        <taxon>Georgenia</taxon>
    </lineage>
</organism>
<keyword evidence="13" id="KW-1185">Reference proteome</keyword>
<name>A0A3N4Z4W0_9MICO</name>
<dbReference type="PROSITE" id="PS51687">
    <property type="entry name" value="SAM_MT_RNA_M5U"/>
    <property type="match status" value="1"/>
</dbReference>
<dbReference type="InterPro" id="IPR029063">
    <property type="entry name" value="SAM-dependent_MTases_sf"/>
</dbReference>
<evidence type="ECO:0000313" key="12">
    <source>
        <dbReference type="EMBL" id="RPF28359.1"/>
    </source>
</evidence>
<dbReference type="AlphaFoldDB" id="A0A3N4Z4W0"/>
<dbReference type="NCBIfam" id="NF002909">
    <property type="entry name" value="PRK03522.2-1"/>
    <property type="match status" value="1"/>
</dbReference>
<keyword evidence="4 9" id="KW-0808">Transferase</keyword>
<keyword evidence="5 9" id="KW-0949">S-adenosyl-L-methionine</keyword>
<dbReference type="InterPro" id="IPR010280">
    <property type="entry name" value="U5_MeTrfase_fam"/>
</dbReference>
<dbReference type="CDD" id="cd02440">
    <property type="entry name" value="AdoMet_MTases"/>
    <property type="match status" value="1"/>
</dbReference>
<evidence type="ECO:0000256" key="2">
    <source>
        <dbReference type="ARBA" id="ARBA00022552"/>
    </source>
</evidence>
<dbReference type="PANTHER" id="PTHR11061">
    <property type="entry name" value="RNA M5U METHYLTRANSFERASE"/>
    <property type="match status" value="1"/>
</dbReference>
<evidence type="ECO:0000256" key="5">
    <source>
        <dbReference type="ARBA" id="ARBA00022691"/>
    </source>
</evidence>
<evidence type="ECO:0000256" key="4">
    <source>
        <dbReference type="ARBA" id="ARBA00022679"/>
    </source>
</evidence>